<keyword evidence="2" id="KW-0547">Nucleotide-binding</keyword>
<dbReference type="SUPFAM" id="SSF56300">
    <property type="entry name" value="Metallo-dependent phosphatases"/>
    <property type="match status" value="1"/>
</dbReference>
<dbReference type="InterPro" id="IPR036907">
    <property type="entry name" value="5'-Nucleotdase_C_sf"/>
</dbReference>
<evidence type="ECO:0000256" key="2">
    <source>
        <dbReference type="RuleBase" id="RU362119"/>
    </source>
</evidence>
<dbReference type="Gene3D" id="3.60.21.10">
    <property type="match status" value="1"/>
</dbReference>
<accession>A0ABQ3UN01</accession>
<dbReference type="InterPro" id="IPR004843">
    <property type="entry name" value="Calcineurin-like_PHP"/>
</dbReference>
<evidence type="ECO:0000259" key="4">
    <source>
        <dbReference type="Pfam" id="PF02872"/>
    </source>
</evidence>
<keyword evidence="6" id="KW-1185">Reference proteome</keyword>
<keyword evidence="2" id="KW-0378">Hydrolase</keyword>
<gene>
    <name evidence="5" type="ORF">KSB_25480</name>
</gene>
<dbReference type="InterPro" id="IPR029052">
    <property type="entry name" value="Metallo-depent_PP-like"/>
</dbReference>
<dbReference type="PANTHER" id="PTHR11575">
    <property type="entry name" value="5'-NUCLEOTIDASE-RELATED"/>
    <property type="match status" value="1"/>
</dbReference>
<evidence type="ECO:0000256" key="1">
    <source>
        <dbReference type="ARBA" id="ARBA00022729"/>
    </source>
</evidence>
<comment type="caution">
    <text evidence="5">The sequence shown here is derived from an EMBL/GenBank/DDBJ whole genome shotgun (WGS) entry which is preliminary data.</text>
</comment>
<evidence type="ECO:0000313" key="6">
    <source>
        <dbReference type="Proteomes" id="UP000654345"/>
    </source>
</evidence>
<protein>
    <submittedName>
        <fullName evidence="5">Multifunctional 2',3'-cyclic-nucleotide 2'-phosphodiesterase/5'-nucleotidase/3'-nucleotidase</fullName>
    </submittedName>
</protein>
<evidence type="ECO:0000313" key="5">
    <source>
        <dbReference type="EMBL" id="GHO54073.1"/>
    </source>
</evidence>
<name>A0ABQ3UN01_9CHLR</name>
<reference evidence="5 6" key="1">
    <citation type="journal article" date="2021" name="Int. J. Syst. Evol. Microbiol.">
        <title>Reticulibacter mediterranei gen. nov., sp. nov., within the new family Reticulibacteraceae fam. nov., and Ktedonospora formicarum gen. nov., sp. nov., Ktedonobacter robiniae sp. nov., Dictyobacter formicarum sp. nov. and Dictyobacter arantiisoli sp. nov., belonging to the class Ktedonobacteria.</title>
        <authorList>
            <person name="Yabe S."/>
            <person name="Zheng Y."/>
            <person name="Wang C.M."/>
            <person name="Sakai Y."/>
            <person name="Abe K."/>
            <person name="Yokota A."/>
            <person name="Donadio S."/>
            <person name="Cavaletti L."/>
            <person name="Monciardini P."/>
        </authorList>
    </citation>
    <scope>NUCLEOTIDE SEQUENCE [LARGE SCALE GENOMIC DNA]</scope>
    <source>
        <strain evidence="5 6">SOSP1-30</strain>
    </source>
</reference>
<dbReference type="InterPro" id="IPR008334">
    <property type="entry name" value="5'-Nucleotdase_C"/>
</dbReference>
<dbReference type="SUPFAM" id="SSF55816">
    <property type="entry name" value="5'-nucleotidase (syn. UDP-sugar hydrolase), C-terminal domain"/>
    <property type="match status" value="1"/>
</dbReference>
<feature type="domain" description="Calcineurin-like phosphoesterase" evidence="3">
    <location>
        <begin position="7"/>
        <end position="207"/>
    </location>
</feature>
<proteinExistence type="inferred from homology"/>
<dbReference type="EMBL" id="BNJG01000001">
    <property type="protein sequence ID" value="GHO54073.1"/>
    <property type="molecule type" value="Genomic_DNA"/>
</dbReference>
<dbReference type="Proteomes" id="UP000654345">
    <property type="component" value="Unassembled WGS sequence"/>
</dbReference>
<keyword evidence="1" id="KW-0732">Signal</keyword>
<feature type="domain" description="5'-Nucleotidase C-terminal" evidence="4">
    <location>
        <begin position="296"/>
        <end position="422"/>
    </location>
</feature>
<dbReference type="PANTHER" id="PTHR11575:SF24">
    <property type="entry name" value="5'-NUCLEOTIDASE"/>
    <property type="match status" value="1"/>
</dbReference>
<dbReference type="CDD" id="cd00845">
    <property type="entry name" value="MPP_UshA_N_like"/>
    <property type="match status" value="1"/>
</dbReference>
<organism evidence="5 6">
    <name type="scientific">Ktedonobacter robiniae</name>
    <dbReference type="NCBI Taxonomy" id="2778365"/>
    <lineage>
        <taxon>Bacteria</taxon>
        <taxon>Bacillati</taxon>
        <taxon>Chloroflexota</taxon>
        <taxon>Ktedonobacteria</taxon>
        <taxon>Ktedonobacterales</taxon>
        <taxon>Ktedonobacteraceae</taxon>
        <taxon>Ktedonobacter</taxon>
    </lineage>
</organism>
<dbReference type="Pfam" id="PF02872">
    <property type="entry name" value="5_nucleotid_C"/>
    <property type="match status" value="1"/>
</dbReference>
<evidence type="ECO:0000259" key="3">
    <source>
        <dbReference type="Pfam" id="PF00149"/>
    </source>
</evidence>
<dbReference type="PRINTS" id="PR01607">
    <property type="entry name" value="APYRASEFAMLY"/>
</dbReference>
<dbReference type="RefSeq" id="WP_201370825.1">
    <property type="nucleotide sequence ID" value="NZ_BNJG01000001.1"/>
</dbReference>
<dbReference type="Pfam" id="PF00149">
    <property type="entry name" value="Metallophos"/>
    <property type="match status" value="1"/>
</dbReference>
<dbReference type="InterPro" id="IPR006179">
    <property type="entry name" value="5_nucleotidase/apyrase"/>
</dbReference>
<sequence>MSTNQSFRIVHSNDIHGRIDGLARMVTLVKQLRAEYAPFPVLYLDGGDVEDSSVRLSNLTKGRAMHQLLHVAGCDAAAVGNGGILHYGYQVLPAYRAASCFPQLLANLRLPDGSIPPGGQATALLQVGAIHLGIIGLSENLHQFYTTLYGMQERSPVPLVRELATQLRQEGADCVILLSHMGLGNDRMLAEQLQDEIPLIIGAHTHDVLMGGEHVGDVFIVQTGAYAQYLGCLDLHWDGSRLQIKQVQMLPITEALPPAPEIYAEVTRIEEEMAQTQSEEMREILAELAEPLTFAEDRECGTANLMADMLRARMNADVAVITSGAAFSAPLDAGPLTRERLYEVCSSPANPGVVTMTGVQLSTMIAYGVNPETAARRPRPFHGQVQGFLHLSGATIEKGTILVAGAPLHLSKTYRVAGSDWELGPYGGYAKPEWNLHPTYEMPTILREALADYLRNQKTPITLLMGRLGSLRD</sequence>
<comment type="similarity">
    <text evidence="2">Belongs to the 5'-nucleotidase family.</text>
</comment>
<dbReference type="Gene3D" id="3.90.780.10">
    <property type="entry name" value="5'-Nucleotidase, C-terminal domain"/>
    <property type="match status" value="1"/>
</dbReference>